<evidence type="ECO:0000313" key="4">
    <source>
        <dbReference type="EMBL" id="PPK44140.1"/>
    </source>
</evidence>
<dbReference type="Gene3D" id="1.10.357.10">
    <property type="entry name" value="Tetracycline Repressor, domain 2"/>
    <property type="match status" value="1"/>
</dbReference>
<dbReference type="Proteomes" id="UP000239863">
    <property type="component" value="Unassembled WGS sequence"/>
</dbReference>
<dbReference type="PROSITE" id="PS50977">
    <property type="entry name" value="HTH_TETR_2"/>
    <property type="match status" value="1"/>
</dbReference>
<evidence type="ECO:0000256" key="1">
    <source>
        <dbReference type="ARBA" id="ARBA00023125"/>
    </source>
</evidence>
<dbReference type="InterPro" id="IPR001647">
    <property type="entry name" value="HTH_TetR"/>
</dbReference>
<dbReference type="AlphaFoldDB" id="A0A2S6FUK5"/>
<proteinExistence type="predicted"/>
<dbReference type="InterPro" id="IPR009057">
    <property type="entry name" value="Homeodomain-like_sf"/>
</dbReference>
<gene>
    <name evidence="4" type="ORF">BD821_1247</name>
</gene>
<evidence type="ECO:0000256" key="2">
    <source>
        <dbReference type="PROSITE-ProRule" id="PRU00335"/>
    </source>
</evidence>
<comment type="caution">
    <text evidence="4">The sequence shown here is derived from an EMBL/GenBank/DDBJ whole genome shotgun (WGS) entry which is preliminary data.</text>
</comment>
<reference evidence="4 5" key="1">
    <citation type="submission" date="2018-02" db="EMBL/GenBank/DDBJ databases">
        <title>Genomic Encyclopedia of Archaeal and Bacterial Type Strains, Phase II (KMG-II): from individual species to whole genera.</title>
        <authorList>
            <person name="Goeker M."/>
        </authorList>
    </citation>
    <scope>NUCLEOTIDE SEQUENCE [LARGE SCALE GENOMIC DNA]</scope>
    <source>
        <strain evidence="4 5">DSM 15099</strain>
    </source>
</reference>
<accession>A0A2S6FUK5</accession>
<dbReference type="OrthoDB" id="9810250at2"/>
<dbReference type="GO" id="GO:0003677">
    <property type="term" value="F:DNA binding"/>
    <property type="evidence" value="ECO:0007669"/>
    <property type="project" value="UniProtKB-UniRule"/>
</dbReference>
<dbReference type="PANTHER" id="PTHR43479:SF7">
    <property type="entry name" value="TETR-FAMILY TRANSCRIPTIONAL REGULATOR"/>
    <property type="match status" value="1"/>
</dbReference>
<name>A0A2S6FUK5_9CLOT</name>
<keyword evidence="1 2" id="KW-0238">DNA-binding</keyword>
<feature type="DNA-binding region" description="H-T-H motif" evidence="2">
    <location>
        <begin position="25"/>
        <end position="44"/>
    </location>
</feature>
<dbReference type="InterPro" id="IPR039532">
    <property type="entry name" value="TetR_C_Firmicutes"/>
</dbReference>
<sequence>MHNMKEKFADVLMEMLELKTLDKITIKDIVTKCGVSRQAFYYYFNDIYDIVEWIFLTAAENILKEFSDIDSWQFGYRSLMFWSKNHKALVINSYKSIQREYIENFMTTVLYRYIVKVVESQAVDMDVTPTQKEFISKYFTLAFVSISLDWIRRGMIEEPDDIVNQIEILVKGDFRKALLNFEESNFPEGKP</sequence>
<dbReference type="PANTHER" id="PTHR43479">
    <property type="entry name" value="ACREF/ENVCD OPERON REPRESSOR-RELATED"/>
    <property type="match status" value="1"/>
</dbReference>
<dbReference type="Pfam" id="PF14278">
    <property type="entry name" value="TetR_C_8"/>
    <property type="match status" value="1"/>
</dbReference>
<protein>
    <submittedName>
        <fullName evidence="4">TetR family transcriptional regulator</fullName>
    </submittedName>
</protein>
<organism evidence="4 5">
    <name type="scientific">Clostridium algidicarnis DSM 15099</name>
    <dbReference type="NCBI Taxonomy" id="1121295"/>
    <lineage>
        <taxon>Bacteria</taxon>
        <taxon>Bacillati</taxon>
        <taxon>Bacillota</taxon>
        <taxon>Clostridia</taxon>
        <taxon>Eubacteriales</taxon>
        <taxon>Clostridiaceae</taxon>
        <taxon>Clostridium</taxon>
    </lineage>
</organism>
<evidence type="ECO:0000313" key="5">
    <source>
        <dbReference type="Proteomes" id="UP000239863"/>
    </source>
</evidence>
<evidence type="ECO:0000259" key="3">
    <source>
        <dbReference type="PROSITE" id="PS50977"/>
    </source>
</evidence>
<dbReference type="InterPro" id="IPR050624">
    <property type="entry name" value="HTH-type_Tx_Regulator"/>
</dbReference>
<dbReference type="EMBL" id="PTIS01000024">
    <property type="protein sequence ID" value="PPK44140.1"/>
    <property type="molecule type" value="Genomic_DNA"/>
</dbReference>
<feature type="domain" description="HTH tetR-type" evidence="3">
    <location>
        <begin position="2"/>
        <end position="62"/>
    </location>
</feature>
<dbReference type="Pfam" id="PF00440">
    <property type="entry name" value="TetR_N"/>
    <property type="match status" value="1"/>
</dbReference>
<dbReference type="SUPFAM" id="SSF46689">
    <property type="entry name" value="Homeodomain-like"/>
    <property type="match status" value="1"/>
</dbReference>